<comment type="caution">
    <text evidence="1">The sequence shown here is derived from an EMBL/GenBank/DDBJ whole genome shotgun (WGS) entry which is preliminary data.</text>
</comment>
<reference evidence="1 2" key="1">
    <citation type="submission" date="2023-06" db="EMBL/GenBank/DDBJ databases">
        <title>Alteromonas sp. ASW11-36 isolated from intertidal sand.</title>
        <authorList>
            <person name="Li Y."/>
        </authorList>
    </citation>
    <scope>NUCLEOTIDE SEQUENCE [LARGE SCALE GENOMIC DNA]</scope>
    <source>
        <strain evidence="1 2">ASW11-36</strain>
    </source>
</reference>
<organism evidence="1 2">
    <name type="scientific">Alteromonas arenosi</name>
    <dbReference type="NCBI Taxonomy" id="3055817"/>
    <lineage>
        <taxon>Bacteria</taxon>
        <taxon>Pseudomonadati</taxon>
        <taxon>Pseudomonadota</taxon>
        <taxon>Gammaproteobacteria</taxon>
        <taxon>Alteromonadales</taxon>
        <taxon>Alteromonadaceae</taxon>
        <taxon>Alteromonas/Salinimonas group</taxon>
        <taxon>Alteromonas</taxon>
    </lineage>
</organism>
<proteinExistence type="predicted"/>
<protein>
    <recommendedName>
        <fullName evidence="3">DksA C4-type domain-containing protein</fullName>
    </recommendedName>
</protein>
<dbReference type="EMBL" id="JAUCBP010000010">
    <property type="protein sequence ID" value="MDM7861268.1"/>
    <property type="molecule type" value="Genomic_DNA"/>
</dbReference>
<name>A0ABT7SYJ4_9ALTE</name>
<evidence type="ECO:0000313" key="2">
    <source>
        <dbReference type="Proteomes" id="UP001234343"/>
    </source>
</evidence>
<keyword evidence="2" id="KW-1185">Reference proteome</keyword>
<accession>A0ABT7SYJ4</accession>
<dbReference type="Proteomes" id="UP001234343">
    <property type="component" value="Unassembled WGS sequence"/>
</dbReference>
<sequence length="98" mass="11172">MNAGQYLEYLSERQALLKKQLACAKDEWRSLQSDQQATVKGCRVTQLIDDIKTALHLVSTEISRLANPEPVCRRCGVKLVEEREQVTLITQYCDKCSN</sequence>
<dbReference type="RefSeq" id="WP_289365710.1">
    <property type="nucleotide sequence ID" value="NZ_JAUCBP010000010.1"/>
</dbReference>
<evidence type="ECO:0000313" key="1">
    <source>
        <dbReference type="EMBL" id="MDM7861268.1"/>
    </source>
</evidence>
<evidence type="ECO:0008006" key="3">
    <source>
        <dbReference type="Google" id="ProtNLM"/>
    </source>
</evidence>
<gene>
    <name evidence="1" type="ORF">QTP81_11745</name>
</gene>